<name>A0A1G9L5L0_9ACTN</name>
<dbReference type="STRING" id="683260.SAMN05421874_12420"/>
<gene>
    <name evidence="1" type="ORF">SAMN05421874_12420</name>
</gene>
<accession>A0A1G9L5L0</accession>
<dbReference type="AlphaFoldDB" id="A0A1G9L5L0"/>
<dbReference type="EMBL" id="FNFB01000024">
    <property type="protein sequence ID" value="SDL57017.1"/>
    <property type="molecule type" value="Genomic_DNA"/>
</dbReference>
<proteinExistence type="predicted"/>
<organism evidence="1 2">
    <name type="scientific">Nonomuraea maritima</name>
    <dbReference type="NCBI Taxonomy" id="683260"/>
    <lineage>
        <taxon>Bacteria</taxon>
        <taxon>Bacillati</taxon>
        <taxon>Actinomycetota</taxon>
        <taxon>Actinomycetes</taxon>
        <taxon>Streptosporangiales</taxon>
        <taxon>Streptosporangiaceae</taxon>
        <taxon>Nonomuraea</taxon>
    </lineage>
</organism>
<sequence>MRFIKTKKTQTSTVSYLQVLAEQAREQRIRYQKPAR</sequence>
<reference evidence="1 2" key="1">
    <citation type="submission" date="2016-10" db="EMBL/GenBank/DDBJ databases">
        <authorList>
            <person name="de Groot N.N."/>
        </authorList>
    </citation>
    <scope>NUCLEOTIDE SEQUENCE [LARGE SCALE GENOMIC DNA]</scope>
    <source>
        <strain evidence="1 2">CGMCC 4.5681</strain>
    </source>
</reference>
<evidence type="ECO:0000313" key="2">
    <source>
        <dbReference type="Proteomes" id="UP000198683"/>
    </source>
</evidence>
<evidence type="ECO:0000313" key="1">
    <source>
        <dbReference type="EMBL" id="SDL57017.1"/>
    </source>
</evidence>
<keyword evidence="2" id="KW-1185">Reference proteome</keyword>
<dbReference type="Proteomes" id="UP000198683">
    <property type="component" value="Unassembled WGS sequence"/>
</dbReference>
<protein>
    <submittedName>
        <fullName evidence="1">Uncharacterized protein</fullName>
    </submittedName>
</protein>